<proteinExistence type="inferred from homology"/>
<comment type="similarity">
    <text evidence="3">Belongs to the INCENP family.</text>
</comment>
<evidence type="ECO:0000313" key="9">
    <source>
        <dbReference type="EMBL" id="AET38279.1"/>
    </source>
</evidence>
<evidence type="ECO:0000256" key="7">
    <source>
        <dbReference type="SAM" id="MobiDB-lite"/>
    </source>
</evidence>
<feature type="compositionally biased region" description="Basic and acidic residues" evidence="7">
    <location>
        <begin position="652"/>
        <end position="667"/>
    </location>
</feature>
<evidence type="ECO:0000256" key="6">
    <source>
        <dbReference type="ARBA" id="ARBA00023242"/>
    </source>
</evidence>
<organism evidence="9 10">
    <name type="scientific">Eremothecium cymbalariae (strain CBS 270.75 / DBVPG 7215 / KCTC 17166 / NRRL Y-17582)</name>
    <name type="common">Yeast</name>
    <dbReference type="NCBI Taxonomy" id="931890"/>
    <lineage>
        <taxon>Eukaryota</taxon>
        <taxon>Fungi</taxon>
        <taxon>Dikarya</taxon>
        <taxon>Ascomycota</taxon>
        <taxon>Saccharomycotina</taxon>
        <taxon>Saccharomycetes</taxon>
        <taxon>Saccharomycetales</taxon>
        <taxon>Saccharomycetaceae</taxon>
        <taxon>Eremothecium</taxon>
    </lineage>
</organism>
<dbReference type="KEGG" id="erc:Ecym_2560"/>
<feature type="compositionally biased region" description="Polar residues" evidence="7">
    <location>
        <begin position="365"/>
        <end position="374"/>
    </location>
</feature>
<feature type="compositionally biased region" description="Polar residues" evidence="7">
    <location>
        <begin position="305"/>
        <end position="321"/>
    </location>
</feature>
<sequence length="816" mass="91106">MDWAIKAVKKRMKSRGGDSRSIVESLNRLNDTVLEGHDEMNGLLHEANDWLNFEMKRVGFRHQEIRENSESSGSELTPIHKGIRVSPLNKGLAVSCGGDTIPPYNGFGQHATPRSLPVEEEELTSRGLSTTAIDTQSQRLVNVSDIDHQEDDRIKEPESATPKAVINKHEDTAKSSPWSPYKVAKTLKEGTYKQLQHESENTNSADHNTTHETDSVTEKSIIQSKISLSKSPENTFLQKAANFVPPSRDRTLRRSNMFVPLPNKDPLVVQPMVSKNKSIKNISPTVTKPLKGAVQPVSTEENEGSTKLSGTRSSYQGTKGRSGSIFDRLSSIPTKSFEKKIASRSPHYISRSPTKGTLSPEPRYFQSSKTNVNGSPARRKSTADETFDRSDDHIQATLKNIFDTQIPVLSNNELRCRNSLAAKKKNPPSGSQIKRTSLIPRLDRSVYNSKNILHTEKRGRSMTPIKRGDMTSKVRKLNFNPSPHRVVNLVTQAKPINNYNQSVQTPSKTVFTSKVQSASSVSSTMKFETEQTPLSKTAVKTPTVKTPGLIGTKLASSKVLGKTGITKAFPTDETIHSANHCSSMGQKSTGKVDQVAQDVKDSIVQLNGAHDRLTKFQLLPQAGSEKQDLRKKLDKRLSEVMRNQQEQQILRRRQEQQKRKSQLEEGKKRRTKILSDFPDNGAVKSKVNTTNSYLTKLPNQSVLYDLHTADHRSNTGSSKNNDHLNVPTHVCDTTLPDIDSDSENESGSYKILAAWAQSPFLEEQLLRQQDWDIEEIFGSIRPLHIDEVFHNSRLSKLKSRQSVSRMSVGNNNTETK</sequence>
<reference evidence="10" key="1">
    <citation type="journal article" date="2012" name="G3 (Bethesda)">
        <title>Pichia sorbitophila, an interspecies yeast hybrid reveals early steps of genome resolution following polyploidization.</title>
        <authorList>
            <person name="Leh Louis V."/>
            <person name="Despons L."/>
            <person name="Friedrich A."/>
            <person name="Martin T."/>
            <person name="Durrens P."/>
            <person name="Casaregola S."/>
            <person name="Neuveglise C."/>
            <person name="Fairhead C."/>
            <person name="Marck C."/>
            <person name="Cruz J.A."/>
            <person name="Straub M.L."/>
            <person name="Kugler V."/>
            <person name="Sacerdot C."/>
            <person name="Uzunov Z."/>
            <person name="Thierry A."/>
            <person name="Weiss S."/>
            <person name="Bleykasten C."/>
            <person name="De Montigny J."/>
            <person name="Jacques N."/>
            <person name="Jung P."/>
            <person name="Lemaire M."/>
            <person name="Mallet S."/>
            <person name="Morel G."/>
            <person name="Richard G.F."/>
            <person name="Sarkar A."/>
            <person name="Savel G."/>
            <person name="Schacherer J."/>
            <person name="Seret M.L."/>
            <person name="Talla E."/>
            <person name="Samson G."/>
            <person name="Jubin C."/>
            <person name="Poulain J."/>
            <person name="Vacherie B."/>
            <person name="Barbe V."/>
            <person name="Pelletier E."/>
            <person name="Sherman D.J."/>
            <person name="Westhof E."/>
            <person name="Weissenbach J."/>
            <person name="Baret P.V."/>
            <person name="Wincker P."/>
            <person name="Gaillardin C."/>
            <person name="Dujon B."/>
            <person name="Souciet J.L."/>
        </authorList>
    </citation>
    <scope>NUCLEOTIDE SEQUENCE [LARGE SCALE GENOMIC DNA]</scope>
    <source>
        <strain evidence="10">CBS 270.75 / DBVPG 7215 / KCTC 17166 / NRRL Y-17582</strain>
    </source>
</reference>
<dbReference type="Proteomes" id="UP000006790">
    <property type="component" value="Chromosome 2"/>
</dbReference>
<name>G8JQC1_ERECY</name>
<evidence type="ECO:0000256" key="3">
    <source>
        <dbReference type="ARBA" id="ARBA00010042"/>
    </source>
</evidence>
<feature type="domain" description="Inner centromere protein ARK-binding" evidence="8">
    <location>
        <begin position="737"/>
        <end position="789"/>
    </location>
</feature>
<evidence type="ECO:0000313" key="10">
    <source>
        <dbReference type="Proteomes" id="UP000006790"/>
    </source>
</evidence>
<keyword evidence="5" id="KW-0206">Cytoskeleton</keyword>
<dbReference type="OMA" id="RSNMFVP"/>
<accession>G8JQC1</accession>
<dbReference type="InParanoid" id="G8JQC1"/>
<evidence type="ECO:0000259" key="8">
    <source>
        <dbReference type="Pfam" id="PF03941"/>
    </source>
</evidence>
<dbReference type="RefSeq" id="XP_003645096.1">
    <property type="nucleotide sequence ID" value="XM_003645048.1"/>
</dbReference>
<feature type="region of interest" description="Disordered" evidence="7">
    <location>
        <begin position="194"/>
        <end position="218"/>
    </location>
</feature>
<keyword evidence="4" id="KW-0963">Cytoplasm</keyword>
<keyword evidence="6" id="KW-0539">Nucleus</keyword>
<dbReference type="STRING" id="931890.G8JQC1"/>
<dbReference type="eggNOG" id="ENOG502S0AD">
    <property type="taxonomic scope" value="Eukaryota"/>
</dbReference>
<evidence type="ECO:0000256" key="5">
    <source>
        <dbReference type="ARBA" id="ARBA00023212"/>
    </source>
</evidence>
<dbReference type="FunCoup" id="G8JQC1">
    <property type="interactions" value="41"/>
</dbReference>
<feature type="region of interest" description="Disordered" evidence="7">
    <location>
        <begin position="291"/>
        <end position="387"/>
    </location>
</feature>
<protein>
    <recommendedName>
        <fullName evidence="8">Inner centromere protein ARK-binding domain-containing protein</fullName>
    </recommendedName>
</protein>
<dbReference type="GeneID" id="11470723"/>
<dbReference type="AlphaFoldDB" id="G8JQC1"/>
<dbReference type="HOGENOM" id="CLU_015675_0_0_1"/>
<feature type="compositionally biased region" description="Basic and acidic residues" evidence="7">
    <location>
        <begin position="208"/>
        <end position="217"/>
    </location>
</feature>
<gene>
    <name evidence="9" type="ordered locus">Ecym_2560</name>
</gene>
<feature type="compositionally biased region" description="Basic and acidic residues" evidence="7">
    <location>
        <begin position="147"/>
        <end position="158"/>
    </location>
</feature>
<keyword evidence="10" id="KW-1185">Reference proteome</keyword>
<evidence type="ECO:0000256" key="2">
    <source>
        <dbReference type="ARBA" id="ARBA00004186"/>
    </source>
</evidence>
<evidence type="ECO:0000256" key="1">
    <source>
        <dbReference type="ARBA" id="ARBA00004123"/>
    </source>
</evidence>
<dbReference type="OrthoDB" id="6123at2759"/>
<dbReference type="Pfam" id="PF03941">
    <property type="entry name" value="INCENP_ARK-bind"/>
    <property type="match status" value="1"/>
</dbReference>
<evidence type="ECO:0000256" key="4">
    <source>
        <dbReference type="ARBA" id="ARBA00022490"/>
    </source>
</evidence>
<comment type="subcellular location">
    <subcellularLocation>
        <location evidence="2">Cytoplasm</location>
        <location evidence="2">Cytoskeleton</location>
        <location evidence="2">Spindle</location>
    </subcellularLocation>
    <subcellularLocation>
        <location evidence="1">Nucleus</location>
    </subcellularLocation>
</comment>
<dbReference type="EMBL" id="CP002498">
    <property type="protein sequence ID" value="AET38279.1"/>
    <property type="molecule type" value="Genomic_DNA"/>
</dbReference>
<dbReference type="GO" id="GO:0005634">
    <property type="term" value="C:nucleus"/>
    <property type="evidence" value="ECO:0007669"/>
    <property type="project" value="UniProtKB-SubCell"/>
</dbReference>
<dbReference type="GO" id="GO:0005819">
    <property type="term" value="C:spindle"/>
    <property type="evidence" value="ECO:0007669"/>
    <property type="project" value="UniProtKB-SubCell"/>
</dbReference>
<feature type="region of interest" description="Disordered" evidence="7">
    <location>
        <begin position="644"/>
        <end position="677"/>
    </location>
</feature>
<dbReference type="InterPro" id="IPR005635">
    <property type="entry name" value="Inner_centromere_prot_ARK-bd"/>
</dbReference>
<feature type="region of interest" description="Disordered" evidence="7">
    <location>
        <begin position="147"/>
        <end position="179"/>
    </location>
</feature>